<evidence type="ECO:0000313" key="2">
    <source>
        <dbReference type="Proteomes" id="UP000327424"/>
    </source>
</evidence>
<dbReference type="KEGG" id="mmaa:FR932_13275"/>
<dbReference type="AlphaFoldDB" id="A0A5J6WSD9"/>
<dbReference type="Gene3D" id="1.25.40.10">
    <property type="entry name" value="Tetratricopeptide repeat domain"/>
    <property type="match status" value="1"/>
</dbReference>
<protein>
    <recommendedName>
        <fullName evidence="3">Tetratricopeptide repeat protein</fullName>
    </recommendedName>
</protein>
<dbReference type="SUPFAM" id="SSF48452">
    <property type="entry name" value="TPR-like"/>
    <property type="match status" value="1"/>
</dbReference>
<dbReference type="EMBL" id="CP044399">
    <property type="protein sequence ID" value="QFI40291.1"/>
    <property type="molecule type" value="Genomic_DNA"/>
</dbReference>
<dbReference type="OrthoDB" id="6260771at2"/>
<dbReference type="Proteomes" id="UP000327424">
    <property type="component" value="Chromosome"/>
</dbReference>
<gene>
    <name evidence="1" type="ORF">FR932_13275</name>
</gene>
<dbReference type="InterPro" id="IPR011990">
    <property type="entry name" value="TPR-like_helical_dom_sf"/>
</dbReference>
<sequence>MMFTMLLLISGCAANNDESMSNSLDFYEQTHNYHKMIDLYKAELKKSDSTSIRTKLANTYLLIDDYESSLFTLVPLLEKNDVSSEILSIKAKALYKINDFYNAQLTCETILANESINAEIENMMGLIHAENNRYEESRLYFNRARTHFHDDTIIQNNLAVLDLFERKPQAAISRLTPLYRQDKNDIKIKSNLLIAFAQIDDVSAVRSILMSQYSQSEIDGIIAELLELKL</sequence>
<evidence type="ECO:0008006" key="3">
    <source>
        <dbReference type="Google" id="ProtNLM"/>
    </source>
</evidence>
<accession>A0A5J6WSD9</accession>
<proteinExistence type="predicted"/>
<reference evidence="1 2" key="1">
    <citation type="submission" date="2019-09" db="EMBL/GenBank/DDBJ databases">
        <title>Hybrid Assembly of the complete Genome of the Deep-Sea Bacterium Moritella marina from long Nanopore and Illumina reads.</title>
        <authorList>
            <person name="Magin S."/>
            <person name="Georgoulis A."/>
            <person name="Papadimitriou K."/>
            <person name="Iliakis G."/>
            <person name="Vorgias C.E."/>
        </authorList>
    </citation>
    <scope>NUCLEOTIDE SEQUENCE [LARGE SCALE GENOMIC DNA]</scope>
    <source>
        <strain evidence="1 2">MP-1</strain>
    </source>
</reference>
<organism evidence="1 2">
    <name type="scientific">Moritella marina ATCC 15381</name>
    <dbReference type="NCBI Taxonomy" id="1202962"/>
    <lineage>
        <taxon>Bacteria</taxon>
        <taxon>Pseudomonadati</taxon>
        <taxon>Pseudomonadota</taxon>
        <taxon>Gammaproteobacteria</taxon>
        <taxon>Alteromonadales</taxon>
        <taxon>Moritellaceae</taxon>
        <taxon>Moritella</taxon>
    </lineage>
</organism>
<name>A0A5J6WSD9_MORMI</name>
<keyword evidence="2" id="KW-1185">Reference proteome</keyword>
<evidence type="ECO:0000313" key="1">
    <source>
        <dbReference type="EMBL" id="QFI40291.1"/>
    </source>
</evidence>